<evidence type="ECO:0000256" key="1">
    <source>
        <dbReference type="ARBA" id="ARBA00010641"/>
    </source>
</evidence>
<name>A0A6L3ZK54_9FLAO</name>
<evidence type="ECO:0000259" key="6">
    <source>
        <dbReference type="Pfam" id="PF08281"/>
    </source>
</evidence>
<dbReference type="OrthoDB" id="1027298at2"/>
<sequence length="186" mass="21641">MTEANITQLYEAHNFKGAFNALVETQQEQLLRVILRIVGDHDEALDLLQDTFIKIWQNLEKFEGKSKWSTWTYRIASNEALMYLRKKKKWMTTSDPLVTEQLEASSFFDGDEAMVALYRALDTLPAKQRLVFQMRYFDELPYSEIAEITSTSEGALKASYHHAVKKIESEVIRFKQFEDLSIKEAS</sequence>
<dbReference type="NCBIfam" id="TIGR02937">
    <property type="entry name" value="sigma70-ECF"/>
    <property type="match status" value="1"/>
</dbReference>
<evidence type="ECO:0000313" key="8">
    <source>
        <dbReference type="Proteomes" id="UP000484164"/>
    </source>
</evidence>
<evidence type="ECO:0000256" key="2">
    <source>
        <dbReference type="ARBA" id="ARBA00023015"/>
    </source>
</evidence>
<dbReference type="EMBL" id="WBVQ01000001">
    <property type="protein sequence ID" value="KAB2818217.1"/>
    <property type="molecule type" value="Genomic_DNA"/>
</dbReference>
<dbReference type="PANTHER" id="PTHR43133">
    <property type="entry name" value="RNA POLYMERASE ECF-TYPE SIGMA FACTO"/>
    <property type="match status" value="1"/>
</dbReference>
<comment type="caution">
    <text evidence="7">The sequence shown here is derived from an EMBL/GenBank/DDBJ whole genome shotgun (WGS) entry which is preliminary data.</text>
</comment>
<dbReference type="SUPFAM" id="SSF88659">
    <property type="entry name" value="Sigma3 and sigma4 domains of RNA polymerase sigma factors"/>
    <property type="match status" value="1"/>
</dbReference>
<evidence type="ECO:0000256" key="4">
    <source>
        <dbReference type="ARBA" id="ARBA00023163"/>
    </source>
</evidence>
<organism evidence="7 8">
    <name type="scientific">Phaeocystidibacter marisrubri</name>
    <dbReference type="NCBI Taxonomy" id="1577780"/>
    <lineage>
        <taxon>Bacteria</taxon>
        <taxon>Pseudomonadati</taxon>
        <taxon>Bacteroidota</taxon>
        <taxon>Flavobacteriia</taxon>
        <taxon>Flavobacteriales</taxon>
        <taxon>Phaeocystidibacteraceae</taxon>
        <taxon>Phaeocystidibacter</taxon>
    </lineage>
</organism>
<evidence type="ECO:0000259" key="5">
    <source>
        <dbReference type="Pfam" id="PF04542"/>
    </source>
</evidence>
<feature type="domain" description="RNA polymerase sigma factor 70 region 4 type 2" evidence="6">
    <location>
        <begin position="116"/>
        <end position="167"/>
    </location>
</feature>
<dbReference type="InterPro" id="IPR007627">
    <property type="entry name" value="RNA_pol_sigma70_r2"/>
</dbReference>
<keyword evidence="8" id="KW-1185">Reference proteome</keyword>
<evidence type="ECO:0000256" key="3">
    <source>
        <dbReference type="ARBA" id="ARBA00023082"/>
    </source>
</evidence>
<keyword evidence="4" id="KW-0804">Transcription</keyword>
<dbReference type="CDD" id="cd06171">
    <property type="entry name" value="Sigma70_r4"/>
    <property type="match status" value="1"/>
</dbReference>
<gene>
    <name evidence="7" type="ORF">F8C82_02635</name>
</gene>
<dbReference type="GO" id="GO:0006352">
    <property type="term" value="P:DNA-templated transcription initiation"/>
    <property type="evidence" value="ECO:0007669"/>
    <property type="project" value="InterPro"/>
</dbReference>
<dbReference type="PANTHER" id="PTHR43133:SF51">
    <property type="entry name" value="RNA POLYMERASE SIGMA FACTOR"/>
    <property type="match status" value="1"/>
</dbReference>
<dbReference type="InterPro" id="IPR014284">
    <property type="entry name" value="RNA_pol_sigma-70_dom"/>
</dbReference>
<dbReference type="Gene3D" id="1.10.1740.10">
    <property type="match status" value="1"/>
</dbReference>
<protein>
    <submittedName>
        <fullName evidence="7">Sigma-70 family RNA polymerase sigma factor</fullName>
    </submittedName>
</protein>
<keyword evidence="3" id="KW-0731">Sigma factor</keyword>
<dbReference type="InterPro" id="IPR013324">
    <property type="entry name" value="RNA_pol_sigma_r3/r4-like"/>
</dbReference>
<comment type="similarity">
    <text evidence="1">Belongs to the sigma-70 factor family. ECF subfamily.</text>
</comment>
<dbReference type="SUPFAM" id="SSF88946">
    <property type="entry name" value="Sigma2 domain of RNA polymerase sigma factors"/>
    <property type="match status" value="1"/>
</dbReference>
<dbReference type="Pfam" id="PF08281">
    <property type="entry name" value="Sigma70_r4_2"/>
    <property type="match status" value="1"/>
</dbReference>
<dbReference type="AlphaFoldDB" id="A0A6L3ZK54"/>
<evidence type="ECO:0000313" key="7">
    <source>
        <dbReference type="EMBL" id="KAB2818217.1"/>
    </source>
</evidence>
<feature type="domain" description="RNA polymerase sigma-70 region 2" evidence="5">
    <location>
        <begin position="22"/>
        <end position="88"/>
    </location>
</feature>
<dbReference type="InterPro" id="IPR013249">
    <property type="entry name" value="RNA_pol_sigma70_r4_t2"/>
</dbReference>
<accession>A0A6L3ZK54</accession>
<dbReference type="InterPro" id="IPR036388">
    <property type="entry name" value="WH-like_DNA-bd_sf"/>
</dbReference>
<keyword evidence="2" id="KW-0805">Transcription regulation</keyword>
<reference evidence="7 8" key="1">
    <citation type="submission" date="2019-10" db="EMBL/GenBank/DDBJ databases">
        <title>Genome sequence of Phaeocystidibacter marisrubri JCM30614 (type strain).</title>
        <authorList>
            <person name="Bowman J.P."/>
        </authorList>
    </citation>
    <scope>NUCLEOTIDE SEQUENCE [LARGE SCALE GENOMIC DNA]</scope>
    <source>
        <strain evidence="7 8">JCM 30614</strain>
    </source>
</reference>
<dbReference type="Proteomes" id="UP000484164">
    <property type="component" value="Unassembled WGS sequence"/>
</dbReference>
<dbReference type="InterPro" id="IPR039425">
    <property type="entry name" value="RNA_pol_sigma-70-like"/>
</dbReference>
<dbReference type="GO" id="GO:0016987">
    <property type="term" value="F:sigma factor activity"/>
    <property type="evidence" value="ECO:0007669"/>
    <property type="project" value="UniProtKB-KW"/>
</dbReference>
<proteinExistence type="inferred from homology"/>
<dbReference type="GO" id="GO:0003677">
    <property type="term" value="F:DNA binding"/>
    <property type="evidence" value="ECO:0007669"/>
    <property type="project" value="InterPro"/>
</dbReference>
<dbReference type="Gene3D" id="1.10.10.10">
    <property type="entry name" value="Winged helix-like DNA-binding domain superfamily/Winged helix DNA-binding domain"/>
    <property type="match status" value="1"/>
</dbReference>
<dbReference type="Pfam" id="PF04542">
    <property type="entry name" value="Sigma70_r2"/>
    <property type="match status" value="1"/>
</dbReference>
<dbReference type="InterPro" id="IPR013325">
    <property type="entry name" value="RNA_pol_sigma_r2"/>
</dbReference>